<evidence type="ECO:0000313" key="2">
    <source>
        <dbReference type="WBParaSite" id="SSTP_0000137300.1"/>
    </source>
</evidence>
<accession>A0A0K0DVV8</accession>
<proteinExistence type="predicted"/>
<evidence type="ECO:0000313" key="3">
    <source>
        <dbReference type="WBParaSite" id="TCONS_00008683.p1"/>
    </source>
</evidence>
<name>A0A0K0DVV8_STRER</name>
<dbReference type="Proteomes" id="UP000035681">
    <property type="component" value="Unplaced"/>
</dbReference>
<organism evidence="2">
    <name type="scientific">Strongyloides stercoralis</name>
    <name type="common">Threadworm</name>
    <dbReference type="NCBI Taxonomy" id="6248"/>
    <lineage>
        <taxon>Eukaryota</taxon>
        <taxon>Metazoa</taxon>
        <taxon>Ecdysozoa</taxon>
        <taxon>Nematoda</taxon>
        <taxon>Chromadorea</taxon>
        <taxon>Rhabditida</taxon>
        <taxon>Tylenchina</taxon>
        <taxon>Panagrolaimomorpha</taxon>
        <taxon>Strongyloidoidea</taxon>
        <taxon>Strongyloididae</taxon>
        <taxon>Strongyloides</taxon>
    </lineage>
</organism>
<reference evidence="2" key="1">
    <citation type="submission" date="2015-08" db="UniProtKB">
        <authorList>
            <consortium name="WormBaseParasite"/>
        </authorList>
    </citation>
    <scope>IDENTIFICATION</scope>
</reference>
<dbReference type="AlphaFoldDB" id="A0A0K0DVV8"/>
<sequence length="233" mass="28154">MNFDSLEISLFSSYLIDKIINKSITNVEIFNNTKKKNVKEVMIPRPFKILNTEYIDIENEYNVLQRSKTWQECSRNNLKKLLLQHLSQSNDNLLKSGKIYDDIIDESTYIQPKYLKIYIDIYFNRHLSILKTQYGEEIIGKFLKNTLQPPSNIFYIVKYLEENEWINLRRLKYKIMWNNIVSGKCEITHFNIELRNVNKNIEFSIYNTFGKGRMIRFEKGYYYIKRWIFNFAD</sequence>
<protein>
    <submittedName>
        <fullName evidence="2 3">Uncharacterized protein</fullName>
    </submittedName>
</protein>
<dbReference type="WBParaSite" id="SSTP_0000137300.1">
    <property type="protein sequence ID" value="SSTP_0000137300.1"/>
    <property type="gene ID" value="SSTP_0000137300"/>
</dbReference>
<dbReference type="WBParaSite" id="TCONS_00008683.p1">
    <property type="protein sequence ID" value="TCONS_00008683.p1"/>
    <property type="gene ID" value="XLOC_006600"/>
</dbReference>
<keyword evidence="1" id="KW-1185">Reference proteome</keyword>
<evidence type="ECO:0000313" key="1">
    <source>
        <dbReference type="Proteomes" id="UP000035681"/>
    </source>
</evidence>